<dbReference type="Proteomes" id="UP001597285">
    <property type="component" value="Unassembled WGS sequence"/>
</dbReference>
<organism evidence="1 2">
    <name type="scientific">Carnobacterium antarcticum</name>
    <dbReference type="NCBI Taxonomy" id="2126436"/>
    <lineage>
        <taxon>Bacteria</taxon>
        <taxon>Bacillati</taxon>
        <taxon>Bacillota</taxon>
        <taxon>Bacilli</taxon>
        <taxon>Lactobacillales</taxon>
        <taxon>Carnobacteriaceae</taxon>
        <taxon>Carnobacterium</taxon>
    </lineage>
</organism>
<comment type="caution">
    <text evidence="1">The sequence shown here is derived from an EMBL/GenBank/DDBJ whole genome shotgun (WGS) entry which is preliminary data.</text>
</comment>
<evidence type="ECO:0008006" key="3">
    <source>
        <dbReference type="Google" id="ProtNLM"/>
    </source>
</evidence>
<proteinExistence type="predicted"/>
<accession>A0ABW4NKX2</accession>
<keyword evidence="2" id="KW-1185">Reference proteome</keyword>
<name>A0ABW4NKX2_9LACT</name>
<gene>
    <name evidence="1" type="ORF">ACFSBK_04310</name>
</gene>
<protein>
    <recommendedName>
        <fullName evidence="3">Transcription initiation factor TFIIIB</fullName>
    </recommendedName>
</protein>
<dbReference type="RefSeq" id="WP_058919461.1">
    <property type="nucleotide sequence ID" value="NZ_JBHSQC010000015.1"/>
</dbReference>
<reference evidence="2" key="1">
    <citation type="journal article" date="2019" name="Int. J. Syst. Evol. Microbiol.">
        <title>The Global Catalogue of Microorganisms (GCM) 10K type strain sequencing project: providing services to taxonomists for standard genome sequencing and annotation.</title>
        <authorList>
            <consortium name="The Broad Institute Genomics Platform"/>
            <consortium name="The Broad Institute Genome Sequencing Center for Infectious Disease"/>
            <person name="Wu L."/>
            <person name="Ma J."/>
        </authorList>
    </citation>
    <scope>NUCLEOTIDE SEQUENCE [LARGE SCALE GENOMIC DNA]</scope>
    <source>
        <strain evidence="2">KCTC 42143</strain>
    </source>
</reference>
<evidence type="ECO:0000313" key="2">
    <source>
        <dbReference type="Proteomes" id="UP001597285"/>
    </source>
</evidence>
<dbReference type="EMBL" id="JBHUFF010000008">
    <property type="protein sequence ID" value="MFD1799083.1"/>
    <property type="molecule type" value="Genomic_DNA"/>
</dbReference>
<sequence>MKNAGECPKCASRNIVRIPGQTGAVGIGNNISIGSVIPTLVDVSRYLCSECGFLEEWIVDKEDIEKVVKKFKGK</sequence>
<evidence type="ECO:0000313" key="1">
    <source>
        <dbReference type="EMBL" id="MFD1799083.1"/>
    </source>
</evidence>